<evidence type="ECO:0000256" key="1">
    <source>
        <dbReference type="ARBA" id="ARBA00004651"/>
    </source>
</evidence>
<keyword evidence="5 9" id="KW-0812">Transmembrane</keyword>
<keyword evidence="12" id="KW-1185">Reference proteome</keyword>
<evidence type="ECO:0000313" key="12">
    <source>
        <dbReference type="Proteomes" id="UP000310095"/>
    </source>
</evidence>
<proteinExistence type="inferred from homology"/>
<feature type="transmembrane region" description="Helical" evidence="9">
    <location>
        <begin position="344"/>
        <end position="368"/>
    </location>
</feature>
<feature type="transmembrane region" description="Helical" evidence="9">
    <location>
        <begin position="129"/>
        <end position="148"/>
    </location>
</feature>
<name>A0ABY2VP45_9PSED</name>
<dbReference type="PROSITE" id="PS00216">
    <property type="entry name" value="SUGAR_TRANSPORT_1"/>
    <property type="match status" value="1"/>
</dbReference>
<comment type="subcellular location">
    <subcellularLocation>
        <location evidence="1">Cell membrane</location>
        <topology evidence="1">Multi-pass membrane protein</topology>
    </subcellularLocation>
</comment>
<evidence type="ECO:0000256" key="4">
    <source>
        <dbReference type="ARBA" id="ARBA00022475"/>
    </source>
</evidence>
<evidence type="ECO:0000313" key="11">
    <source>
        <dbReference type="EMBL" id="TMM67058.1"/>
    </source>
</evidence>
<comment type="caution">
    <text evidence="11">The sequence shown here is derived from an EMBL/GenBank/DDBJ whole genome shotgun (WGS) entry which is preliminary data.</text>
</comment>
<dbReference type="PROSITE" id="PS50850">
    <property type="entry name" value="MFS"/>
    <property type="match status" value="1"/>
</dbReference>
<protein>
    <submittedName>
        <fullName evidence="11">MFS transporter</fullName>
    </submittedName>
</protein>
<reference evidence="11 12" key="1">
    <citation type="submission" date="2019-05" db="EMBL/GenBank/DDBJ databases">
        <title>Identification and Biocontrol Activity Analysis of Biocontrol Strain PF-1 Based on Genome-wide Data.</title>
        <authorList>
            <person name="Qi J."/>
        </authorList>
    </citation>
    <scope>NUCLEOTIDE SEQUENCE [LARGE SCALE GENOMIC DNA]</scope>
    <source>
        <strain evidence="11 12">PF-1</strain>
    </source>
</reference>
<evidence type="ECO:0000256" key="5">
    <source>
        <dbReference type="ARBA" id="ARBA00022692"/>
    </source>
</evidence>
<evidence type="ECO:0000256" key="7">
    <source>
        <dbReference type="ARBA" id="ARBA00022989"/>
    </source>
</evidence>
<dbReference type="InterPro" id="IPR051084">
    <property type="entry name" value="H+-coupled_symporters"/>
</dbReference>
<feature type="domain" description="Major facilitator superfamily (MFS) profile" evidence="10">
    <location>
        <begin position="33"/>
        <end position="437"/>
    </location>
</feature>
<feature type="transmembrane region" description="Helical" evidence="9">
    <location>
        <begin position="252"/>
        <end position="274"/>
    </location>
</feature>
<feature type="transmembrane region" description="Helical" evidence="9">
    <location>
        <begin position="205"/>
        <end position="224"/>
    </location>
</feature>
<evidence type="ECO:0000256" key="8">
    <source>
        <dbReference type="ARBA" id="ARBA00023136"/>
    </source>
</evidence>
<feature type="transmembrane region" description="Helical" evidence="9">
    <location>
        <begin position="69"/>
        <end position="93"/>
    </location>
</feature>
<feature type="transmembrane region" description="Helical" evidence="9">
    <location>
        <begin position="411"/>
        <end position="431"/>
    </location>
</feature>
<dbReference type="Proteomes" id="UP000310095">
    <property type="component" value="Unassembled WGS sequence"/>
</dbReference>
<gene>
    <name evidence="11" type="ORF">FEF10_06290</name>
</gene>
<comment type="similarity">
    <text evidence="2">Belongs to the major facilitator superfamily. Metabolite:H+ Symporter (MHS) family (TC 2.A.1.6) family.</text>
</comment>
<dbReference type="InterPro" id="IPR011701">
    <property type="entry name" value="MFS"/>
</dbReference>
<feature type="transmembrane region" description="Helical" evidence="9">
    <location>
        <begin position="286"/>
        <end position="307"/>
    </location>
</feature>
<evidence type="ECO:0000259" key="10">
    <source>
        <dbReference type="PROSITE" id="PS50850"/>
    </source>
</evidence>
<organism evidence="11 12">
    <name type="scientific">Pseudomonas protegens</name>
    <dbReference type="NCBI Taxonomy" id="380021"/>
    <lineage>
        <taxon>Bacteria</taxon>
        <taxon>Pseudomonadati</taxon>
        <taxon>Pseudomonadota</taxon>
        <taxon>Gammaproteobacteria</taxon>
        <taxon>Pseudomonadales</taxon>
        <taxon>Pseudomonadaceae</taxon>
        <taxon>Pseudomonas</taxon>
    </lineage>
</organism>
<dbReference type="SUPFAM" id="SSF103473">
    <property type="entry name" value="MFS general substrate transporter"/>
    <property type="match status" value="1"/>
</dbReference>
<evidence type="ECO:0000256" key="6">
    <source>
        <dbReference type="ARBA" id="ARBA00022847"/>
    </source>
</evidence>
<feature type="transmembrane region" description="Helical" evidence="9">
    <location>
        <begin position="45"/>
        <end position="63"/>
    </location>
</feature>
<feature type="transmembrane region" description="Helical" evidence="9">
    <location>
        <begin position="105"/>
        <end position="123"/>
    </location>
</feature>
<dbReference type="PANTHER" id="PTHR43528:SF3">
    <property type="entry name" value="CITRATE-PROTON SYMPORTER"/>
    <property type="match status" value="1"/>
</dbReference>
<keyword evidence="3" id="KW-0813">Transport</keyword>
<dbReference type="PANTHER" id="PTHR43528">
    <property type="entry name" value="ALPHA-KETOGLUTARATE PERMEASE"/>
    <property type="match status" value="1"/>
</dbReference>
<feature type="transmembrane region" description="Helical" evidence="9">
    <location>
        <begin position="169"/>
        <end position="193"/>
    </location>
</feature>
<sequence length="438" mass="47373">MENAMKSTPAPSLPLQYAPSTASAIPRGNMRRVVVASSLGNALEMYDFTVYSFFAVIIGQLFFPSDSPLASLMMSLVTFALGFVVRPLGAVLIGRVADRYGRKQALSLTIALMTIGTGIIAFTPTYSSIGIFATIMLVLGRMLQGFSAGGEVGAASAFLMESGRTDNRCFMVCWQGASQGAAALLGALSGLALTSVLSEQALHSWGWRVPFIIGLLIGPVGWYIRKHLDETHQNPENPTPFRDLLRKHARTLGLGILLMASSTVTSYMVVFYMPTYLTRTLHYSSSFAFSLVAFACVLLTVVPPLASRWADRMPRRKPLLYWLCGLQIILTYPAFMLLGLQSTLLCLVAVSMLILPMAISGGAGLALLMEAFARDERVTGLSIVYSFGVTLFGGFSPLIVTWLIAVTASPLVPAWYLCSAIVLSGVALRFYPEYPGRP</sequence>
<accession>A0ABY2VP45</accession>
<feature type="transmembrane region" description="Helical" evidence="9">
    <location>
        <begin position="380"/>
        <end position="405"/>
    </location>
</feature>
<keyword evidence="6" id="KW-0769">Symport</keyword>
<evidence type="ECO:0000256" key="2">
    <source>
        <dbReference type="ARBA" id="ARBA00008240"/>
    </source>
</evidence>
<dbReference type="PROSITE" id="PS00217">
    <property type="entry name" value="SUGAR_TRANSPORT_2"/>
    <property type="match status" value="1"/>
</dbReference>
<keyword evidence="8 9" id="KW-0472">Membrane</keyword>
<dbReference type="EMBL" id="VAVY01000001">
    <property type="protein sequence ID" value="TMM67058.1"/>
    <property type="molecule type" value="Genomic_DNA"/>
</dbReference>
<dbReference type="InterPro" id="IPR005829">
    <property type="entry name" value="Sugar_transporter_CS"/>
</dbReference>
<dbReference type="InterPro" id="IPR020846">
    <property type="entry name" value="MFS_dom"/>
</dbReference>
<evidence type="ECO:0000256" key="3">
    <source>
        <dbReference type="ARBA" id="ARBA00022448"/>
    </source>
</evidence>
<keyword evidence="4" id="KW-1003">Cell membrane</keyword>
<dbReference type="Pfam" id="PF07690">
    <property type="entry name" value="MFS_1"/>
    <property type="match status" value="1"/>
</dbReference>
<dbReference type="InterPro" id="IPR036259">
    <property type="entry name" value="MFS_trans_sf"/>
</dbReference>
<evidence type="ECO:0000256" key="9">
    <source>
        <dbReference type="SAM" id="Phobius"/>
    </source>
</evidence>
<dbReference type="Gene3D" id="1.20.1250.20">
    <property type="entry name" value="MFS general substrate transporter like domains"/>
    <property type="match status" value="2"/>
</dbReference>
<keyword evidence="7 9" id="KW-1133">Transmembrane helix</keyword>
<feature type="transmembrane region" description="Helical" evidence="9">
    <location>
        <begin position="319"/>
        <end position="338"/>
    </location>
</feature>